<evidence type="ECO:0000256" key="1">
    <source>
        <dbReference type="SAM" id="MobiDB-lite"/>
    </source>
</evidence>
<gene>
    <name evidence="2" type="ORF">TNCT_188361</name>
</gene>
<reference evidence="2" key="1">
    <citation type="submission" date="2020-07" db="EMBL/GenBank/DDBJ databases">
        <title>Multicomponent nature underlies the extraordinary mechanical properties of spider dragline silk.</title>
        <authorList>
            <person name="Kono N."/>
            <person name="Nakamura H."/>
            <person name="Mori M."/>
            <person name="Yoshida Y."/>
            <person name="Ohtoshi R."/>
            <person name="Malay A.D."/>
            <person name="Moran D.A.P."/>
            <person name="Tomita M."/>
            <person name="Numata K."/>
            <person name="Arakawa K."/>
        </authorList>
    </citation>
    <scope>NUCLEOTIDE SEQUENCE</scope>
</reference>
<evidence type="ECO:0000313" key="2">
    <source>
        <dbReference type="EMBL" id="GFR07354.1"/>
    </source>
</evidence>
<dbReference type="Proteomes" id="UP000887116">
    <property type="component" value="Unassembled WGS sequence"/>
</dbReference>
<comment type="caution">
    <text evidence="2">The sequence shown here is derived from an EMBL/GenBank/DDBJ whole genome shotgun (WGS) entry which is preliminary data.</text>
</comment>
<keyword evidence="3" id="KW-1185">Reference proteome</keyword>
<protein>
    <submittedName>
        <fullName evidence="2">Uncharacterized protein</fullName>
    </submittedName>
</protein>
<dbReference type="OrthoDB" id="10485162at2759"/>
<dbReference type="AlphaFoldDB" id="A0A8X6HQ01"/>
<dbReference type="EMBL" id="BMAO01006262">
    <property type="protein sequence ID" value="GFR07354.1"/>
    <property type="molecule type" value="Genomic_DNA"/>
</dbReference>
<name>A0A8X6HQ01_TRICU</name>
<feature type="compositionally biased region" description="Basic and acidic residues" evidence="1">
    <location>
        <begin position="49"/>
        <end position="64"/>
    </location>
</feature>
<accession>A0A8X6HQ01</accession>
<feature type="region of interest" description="Disordered" evidence="1">
    <location>
        <begin position="1"/>
        <end position="64"/>
    </location>
</feature>
<evidence type="ECO:0000313" key="3">
    <source>
        <dbReference type="Proteomes" id="UP000887116"/>
    </source>
</evidence>
<proteinExistence type="predicted"/>
<organism evidence="2 3">
    <name type="scientific">Trichonephila clavata</name>
    <name type="common">Joro spider</name>
    <name type="synonym">Nephila clavata</name>
    <dbReference type="NCBI Taxonomy" id="2740835"/>
    <lineage>
        <taxon>Eukaryota</taxon>
        <taxon>Metazoa</taxon>
        <taxon>Ecdysozoa</taxon>
        <taxon>Arthropoda</taxon>
        <taxon>Chelicerata</taxon>
        <taxon>Arachnida</taxon>
        <taxon>Araneae</taxon>
        <taxon>Araneomorphae</taxon>
        <taxon>Entelegynae</taxon>
        <taxon>Araneoidea</taxon>
        <taxon>Nephilidae</taxon>
        <taxon>Trichonephila</taxon>
    </lineage>
</organism>
<sequence length="89" mass="9887">MEGEWGGSRERDQSISCRSLTRPPNRDDLANSLIPLSPAGMDSCSSENDENRQKSALFARREHSQSHLPIATKFAGSITRNIGREESNQ</sequence>